<dbReference type="SUPFAM" id="SSF53822">
    <property type="entry name" value="Periplasmic binding protein-like I"/>
    <property type="match status" value="1"/>
</dbReference>
<dbReference type="CDD" id="cd01392">
    <property type="entry name" value="HTH_LacI"/>
    <property type="match status" value="1"/>
</dbReference>
<comment type="caution">
    <text evidence="6">The sequence shown here is derived from an EMBL/GenBank/DDBJ whole genome shotgun (WGS) entry which is preliminary data.</text>
</comment>
<proteinExistence type="predicted"/>
<sequence>MAVTIKDIAKAAGVSVTTVSRALNGYRDIHPNTRKRVLKIAQELNYRPSGIARSLVMKRSQTIGLIVSEMTHSRMGHHFLFDVICGVNDQATTLGYDLILATTSPHEQQVVPYMELCHRRQLDGVILLGVRTHDPYLQEVLQSSIPCVLIDVPVSGERCSHVTLDNREGAHQAVAHLIRDGHRHIGFINGHREAFVSEERLQGYRLALKEAGLTGEERVFYGDFDEASGSEGARRLLAEHPDLTALFCASDLMAIGAMRELKAMGKKVPQDISVIGFDDIDLAHYVTPALSTVHQPRYQFGTQAVDVIVNLLKGEKEEPVVLAPELLIRESSGSMPVLEKR</sequence>
<evidence type="ECO:0000256" key="1">
    <source>
        <dbReference type="ARBA" id="ARBA00023015"/>
    </source>
</evidence>
<keyword evidence="3" id="KW-0804">Transcription</keyword>
<dbReference type="InterPro" id="IPR001387">
    <property type="entry name" value="Cro/C1-type_HTH"/>
</dbReference>
<dbReference type="Pfam" id="PF13377">
    <property type="entry name" value="Peripla_BP_3"/>
    <property type="match status" value="1"/>
</dbReference>
<accession>A0A2T4ZBF8</accession>
<organism evidence="6 7">
    <name type="scientific">Desmospora activa DSM 45169</name>
    <dbReference type="NCBI Taxonomy" id="1121389"/>
    <lineage>
        <taxon>Bacteria</taxon>
        <taxon>Bacillati</taxon>
        <taxon>Bacillota</taxon>
        <taxon>Bacilli</taxon>
        <taxon>Bacillales</taxon>
        <taxon>Thermoactinomycetaceae</taxon>
        <taxon>Desmospora</taxon>
    </lineage>
</organism>
<keyword evidence="1" id="KW-0805">Transcription regulation</keyword>
<dbReference type="RefSeq" id="WP_107727663.1">
    <property type="nucleotide sequence ID" value="NZ_PZZP01000001.1"/>
</dbReference>
<dbReference type="CDD" id="cd06267">
    <property type="entry name" value="PBP1_LacI_sugar_binding-like"/>
    <property type="match status" value="1"/>
</dbReference>
<keyword evidence="7" id="KW-1185">Reference proteome</keyword>
<dbReference type="SMART" id="SM00354">
    <property type="entry name" value="HTH_LACI"/>
    <property type="match status" value="1"/>
</dbReference>
<dbReference type="SUPFAM" id="SSF47413">
    <property type="entry name" value="lambda repressor-like DNA-binding domains"/>
    <property type="match status" value="1"/>
</dbReference>
<dbReference type="Gene3D" id="1.10.260.40">
    <property type="entry name" value="lambda repressor-like DNA-binding domains"/>
    <property type="match status" value="1"/>
</dbReference>
<dbReference type="PRINTS" id="PR00036">
    <property type="entry name" value="HTHLACI"/>
</dbReference>
<dbReference type="PROSITE" id="PS50943">
    <property type="entry name" value="HTH_CROC1"/>
    <property type="match status" value="1"/>
</dbReference>
<dbReference type="PANTHER" id="PTHR30146:SF109">
    <property type="entry name" value="HTH-TYPE TRANSCRIPTIONAL REGULATOR GALS"/>
    <property type="match status" value="1"/>
</dbReference>
<dbReference type="AlphaFoldDB" id="A0A2T4ZBF8"/>
<evidence type="ECO:0000256" key="3">
    <source>
        <dbReference type="ARBA" id="ARBA00023163"/>
    </source>
</evidence>
<dbReference type="GO" id="GO:0000976">
    <property type="term" value="F:transcription cis-regulatory region binding"/>
    <property type="evidence" value="ECO:0007669"/>
    <property type="project" value="TreeGrafter"/>
</dbReference>
<dbReference type="OrthoDB" id="9775106at2"/>
<dbReference type="InterPro" id="IPR046335">
    <property type="entry name" value="LacI/GalR-like_sensor"/>
</dbReference>
<dbReference type="EMBL" id="PZZP01000001">
    <property type="protein sequence ID" value="PTM59186.1"/>
    <property type="molecule type" value="Genomic_DNA"/>
</dbReference>
<dbReference type="Gene3D" id="3.40.50.2300">
    <property type="match status" value="2"/>
</dbReference>
<evidence type="ECO:0000256" key="2">
    <source>
        <dbReference type="ARBA" id="ARBA00023125"/>
    </source>
</evidence>
<protein>
    <submittedName>
        <fullName evidence="6">LacI family transcriptional regulator</fullName>
    </submittedName>
</protein>
<reference evidence="6 7" key="1">
    <citation type="submission" date="2018-04" db="EMBL/GenBank/DDBJ databases">
        <title>Genomic Encyclopedia of Archaeal and Bacterial Type Strains, Phase II (KMG-II): from individual species to whole genera.</title>
        <authorList>
            <person name="Goeker M."/>
        </authorList>
    </citation>
    <scope>NUCLEOTIDE SEQUENCE [LARGE SCALE GENOMIC DNA]</scope>
    <source>
        <strain evidence="6 7">DSM 45169</strain>
    </source>
</reference>
<keyword evidence="2" id="KW-0238">DNA-binding</keyword>
<evidence type="ECO:0000313" key="7">
    <source>
        <dbReference type="Proteomes" id="UP000241639"/>
    </source>
</evidence>
<dbReference type="PANTHER" id="PTHR30146">
    <property type="entry name" value="LACI-RELATED TRANSCRIPTIONAL REPRESSOR"/>
    <property type="match status" value="1"/>
</dbReference>
<dbReference type="Pfam" id="PF00356">
    <property type="entry name" value="LacI"/>
    <property type="match status" value="1"/>
</dbReference>
<name>A0A2T4ZBF8_9BACL</name>
<dbReference type="GO" id="GO:0003700">
    <property type="term" value="F:DNA-binding transcription factor activity"/>
    <property type="evidence" value="ECO:0007669"/>
    <property type="project" value="TreeGrafter"/>
</dbReference>
<evidence type="ECO:0000313" key="6">
    <source>
        <dbReference type="EMBL" id="PTM59186.1"/>
    </source>
</evidence>
<dbReference type="InterPro" id="IPR010982">
    <property type="entry name" value="Lambda_DNA-bd_dom_sf"/>
</dbReference>
<dbReference type="InterPro" id="IPR000843">
    <property type="entry name" value="HTH_LacI"/>
</dbReference>
<dbReference type="PROSITE" id="PS50932">
    <property type="entry name" value="HTH_LACI_2"/>
    <property type="match status" value="1"/>
</dbReference>
<dbReference type="Proteomes" id="UP000241639">
    <property type="component" value="Unassembled WGS sequence"/>
</dbReference>
<feature type="domain" description="HTH cro/C1-type" evidence="5">
    <location>
        <begin position="4"/>
        <end position="51"/>
    </location>
</feature>
<feature type="domain" description="HTH lacI-type" evidence="4">
    <location>
        <begin position="3"/>
        <end position="57"/>
    </location>
</feature>
<evidence type="ECO:0000259" key="4">
    <source>
        <dbReference type="PROSITE" id="PS50932"/>
    </source>
</evidence>
<dbReference type="InterPro" id="IPR028082">
    <property type="entry name" value="Peripla_BP_I"/>
</dbReference>
<evidence type="ECO:0000259" key="5">
    <source>
        <dbReference type="PROSITE" id="PS50943"/>
    </source>
</evidence>
<dbReference type="PROSITE" id="PS00356">
    <property type="entry name" value="HTH_LACI_1"/>
    <property type="match status" value="1"/>
</dbReference>
<gene>
    <name evidence="6" type="ORF">C8J48_1789</name>
</gene>